<proteinExistence type="predicted"/>
<name>A0A6J5LAV3_9CAUD</name>
<protein>
    <submittedName>
        <fullName evidence="1">Uncharacterized protein</fullName>
    </submittedName>
</protein>
<evidence type="ECO:0000313" key="2">
    <source>
        <dbReference type="EMBL" id="CAB4135154.1"/>
    </source>
</evidence>
<sequence>MFSTHIHVSSNVFLTARERGKLVPAMCRESHNIWVDLGKEFLPKVVSPTAGFTGHVDDSVIKYIGFGIGGDKQTVDIAAMYPTLNTDYPGQNTYSKDEHTTTRLERPVLVAGTGGVSGNGTWAGEVAAPPTFINVSGVDSTVEFTTAINEQAINLSGAYPAIPLSEVALILSSQENKIVGVDTADVYNYADPPGYVGADRATIVAYNTFAPVTKTTDIAFELRWLLEF</sequence>
<evidence type="ECO:0000313" key="1">
    <source>
        <dbReference type="EMBL" id="CAB4130582.1"/>
    </source>
</evidence>
<reference evidence="1" key="1">
    <citation type="submission" date="2020-04" db="EMBL/GenBank/DDBJ databases">
        <authorList>
            <person name="Chiriac C."/>
            <person name="Salcher M."/>
            <person name="Ghai R."/>
            <person name="Kavagutti S V."/>
        </authorList>
    </citation>
    <scope>NUCLEOTIDE SEQUENCE</scope>
</reference>
<organism evidence="1">
    <name type="scientific">uncultured Caudovirales phage</name>
    <dbReference type="NCBI Taxonomy" id="2100421"/>
    <lineage>
        <taxon>Viruses</taxon>
        <taxon>Duplodnaviria</taxon>
        <taxon>Heunggongvirae</taxon>
        <taxon>Uroviricota</taxon>
        <taxon>Caudoviricetes</taxon>
        <taxon>Peduoviridae</taxon>
        <taxon>Maltschvirus</taxon>
        <taxon>Maltschvirus maltsch</taxon>
    </lineage>
</organism>
<dbReference type="EMBL" id="LR796294">
    <property type="protein sequence ID" value="CAB4135154.1"/>
    <property type="molecule type" value="Genomic_DNA"/>
</dbReference>
<dbReference type="EMBL" id="LR796249">
    <property type="protein sequence ID" value="CAB4130582.1"/>
    <property type="molecule type" value="Genomic_DNA"/>
</dbReference>
<accession>A0A6J5LAV3</accession>
<gene>
    <name evidence="1" type="ORF">UFOVP127_4</name>
    <name evidence="2" type="ORF">UFOVP276_110</name>
</gene>